<keyword evidence="2" id="KW-0472">Membrane</keyword>
<dbReference type="EMBL" id="UINC01100170">
    <property type="protein sequence ID" value="SVC60025.1"/>
    <property type="molecule type" value="Genomic_DNA"/>
</dbReference>
<name>A0A382NI67_9ZZZZ</name>
<dbReference type="GO" id="GO:0005886">
    <property type="term" value="C:plasma membrane"/>
    <property type="evidence" value="ECO:0007669"/>
    <property type="project" value="TreeGrafter"/>
</dbReference>
<feature type="domain" description="AsmA" evidence="3">
    <location>
        <begin position="8"/>
        <end position="188"/>
    </location>
</feature>
<keyword evidence="2" id="KW-0812">Transmembrane</keyword>
<evidence type="ECO:0000256" key="1">
    <source>
        <dbReference type="SAM" id="MobiDB-lite"/>
    </source>
</evidence>
<sequence length="305" mass="33195">VINLLKTLVVVILATVGLLFLLLENPDEFKSELAEAISLNTPYQVSIEGNLAWRYWPPIAIEAEDVVLTAPNGALLAHARLMEIDVDLLPLLSRQHVVDVNSLSISGGWIDYEIKPAGNTNWTAPTDGQTGQSKDSPPPPTIHQFNLNNMTINYRAEQSYKALVNHLTTSKLSLDSPFDISTSLEIEGHSLKKKIKIEATGQLIYASTNRLRFDRLVSTIGLGDDMELSINAAGELHTQRQVIILNEAAISHDAILASITGIFNFAAEPRFDGELNLETASLSNLVDSPLPITALHLTSGLNASS</sequence>
<feature type="transmembrane region" description="Helical" evidence="2">
    <location>
        <begin position="6"/>
        <end position="23"/>
    </location>
</feature>
<feature type="non-terminal residue" evidence="4">
    <location>
        <position position="1"/>
    </location>
</feature>
<proteinExistence type="predicted"/>
<organism evidence="4">
    <name type="scientific">marine metagenome</name>
    <dbReference type="NCBI Taxonomy" id="408172"/>
    <lineage>
        <taxon>unclassified sequences</taxon>
        <taxon>metagenomes</taxon>
        <taxon>ecological metagenomes</taxon>
    </lineage>
</organism>
<dbReference type="InterPro" id="IPR052894">
    <property type="entry name" value="AsmA-related"/>
</dbReference>
<feature type="non-terminal residue" evidence="4">
    <location>
        <position position="305"/>
    </location>
</feature>
<dbReference type="GO" id="GO:0090313">
    <property type="term" value="P:regulation of protein targeting to membrane"/>
    <property type="evidence" value="ECO:0007669"/>
    <property type="project" value="TreeGrafter"/>
</dbReference>
<keyword evidence="2" id="KW-1133">Transmembrane helix</keyword>
<dbReference type="PANTHER" id="PTHR30441">
    <property type="entry name" value="DUF748 DOMAIN-CONTAINING PROTEIN"/>
    <property type="match status" value="1"/>
</dbReference>
<dbReference type="InterPro" id="IPR007844">
    <property type="entry name" value="AsmA"/>
</dbReference>
<accession>A0A382NI67</accession>
<feature type="compositionally biased region" description="Polar residues" evidence="1">
    <location>
        <begin position="120"/>
        <end position="135"/>
    </location>
</feature>
<evidence type="ECO:0000259" key="3">
    <source>
        <dbReference type="Pfam" id="PF05170"/>
    </source>
</evidence>
<dbReference type="PANTHER" id="PTHR30441:SF8">
    <property type="entry name" value="DUF748 DOMAIN-CONTAINING PROTEIN"/>
    <property type="match status" value="1"/>
</dbReference>
<protein>
    <recommendedName>
        <fullName evidence="3">AsmA domain-containing protein</fullName>
    </recommendedName>
</protein>
<gene>
    <name evidence="4" type="ORF">METZ01_LOCUS312879</name>
</gene>
<dbReference type="AlphaFoldDB" id="A0A382NI67"/>
<dbReference type="Pfam" id="PF05170">
    <property type="entry name" value="AsmA"/>
    <property type="match status" value="1"/>
</dbReference>
<evidence type="ECO:0000256" key="2">
    <source>
        <dbReference type="SAM" id="Phobius"/>
    </source>
</evidence>
<feature type="region of interest" description="Disordered" evidence="1">
    <location>
        <begin position="120"/>
        <end position="140"/>
    </location>
</feature>
<reference evidence="4" key="1">
    <citation type="submission" date="2018-05" db="EMBL/GenBank/DDBJ databases">
        <authorList>
            <person name="Lanie J.A."/>
            <person name="Ng W.-L."/>
            <person name="Kazmierczak K.M."/>
            <person name="Andrzejewski T.M."/>
            <person name="Davidsen T.M."/>
            <person name="Wayne K.J."/>
            <person name="Tettelin H."/>
            <person name="Glass J.I."/>
            <person name="Rusch D."/>
            <person name="Podicherti R."/>
            <person name="Tsui H.-C.T."/>
            <person name="Winkler M.E."/>
        </authorList>
    </citation>
    <scope>NUCLEOTIDE SEQUENCE</scope>
</reference>
<evidence type="ECO:0000313" key="4">
    <source>
        <dbReference type="EMBL" id="SVC60025.1"/>
    </source>
</evidence>